<dbReference type="Proteomes" id="UP000663879">
    <property type="component" value="Unassembled WGS sequence"/>
</dbReference>
<dbReference type="CDD" id="cd03784">
    <property type="entry name" value="GT1_Gtf-like"/>
    <property type="match status" value="1"/>
</dbReference>
<evidence type="ECO:0008006" key="6">
    <source>
        <dbReference type="Google" id="ProtNLM"/>
    </source>
</evidence>
<sequence length="455" mass="52513">METKKTKIYILIFPDTGHVNPIAGIVEVLVKNKNCDVVFYGRKGQKDLIERTGAQFRQYRFYRDGNSISKPLKEDPFTNDLYLFTDFINLSYQEIPLLIQDIEIDKPDLIIYDQLSIPAKYLLRIMEINFKNRKSSMNVPPSVQIYTCFPCKAGVYPTEDLLEKFPCEPTGFLYNLEKYILKMKQLTFSLYFGIDFIDPFELWSDYFSDLNIVTLIPEIQPMSENFGSSFKFVGSCVSENVHKNNITDSKLVELLYNFSPLNPCFEKNNRNYFKLIYASLGTVFNNNIFIFDIIIEAIKELNKEMSNIKVVLGVGKDNFNIYETRRKIGSYIVPDNVSILSYAPQIEILERASLFITHCGMNSASEAIQLGVPIIGIPIKADQPLVAYRLCDELNLGIRFEPLTFNHKELKNGIKKVLNDDSYMDRILEFTKISRKYNGSQNAADFIIDYLNKKN</sequence>
<organism evidence="4 5">
    <name type="scientific">Brachionus calyciflorus</name>
    <dbReference type="NCBI Taxonomy" id="104777"/>
    <lineage>
        <taxon>Eukaryota</taxon>
        <taxon>Metazoa</taxon>
        <taxon>Spiralia</taxon>
        <taxon>Gnathifera</taxon>
        <taxon>Rotifera</taxon>
        <taxon>Eurotatoria</taxon>
        <taxon>Monogononta</taxon>
        <taxon>Pseudotrocha</taxon>
        <taxon>Ploima</taxon>
        <taxon>Brachionidae</taxon>
        <taxon>Brachionus</taxon>
    </lineage>
</organism>
<evidence type="ECO:0000256" key="3">
    <source>
        <dbReference type="ARBA" id="ARBA00022679"/>
    </source>
</evidence>
<dbReference type="PANTHER" id="PTHR48043:SF145">
    <property type="entry name" value="FI06409P-RELATED"/>
    <property type="match status" value="1"/>
</dbReference>
<gene>
    <name evidence="4" type="ORF">OXX778_LOCUS1824</name>
</gene>
<proteinExistence type="inferred from homology"/>
<dbReference type="AlphaFoldDB" id="A0A813M9W0"/>
<dbReference type="GO" id="GO:0008194">
    <property type="term" value="F:UDP-glycosyltransferase activity"/>
    <property type="evidence" value="ECO:0007669"/>
    <property type="project" value="InterPro"/>
</dbReference>
<reference evidence="4" key="1">
    <citation type="submission" date="2021-02" db="EMBL/GenBank/DDBJ databases">
        <authorList>
            <person name="Nowell W R."/>
        </authorList>
    </citation>
    <scope>NUCLEOTIDE SEQUENCE</scope>
    <source>
        <strain evidence="4">Ploen Becks lab</strain>
    </source>
</reference>
<dbReference type="OrthoDB" id="5835829at2759"/>
<keyword evidence="3" id="KW-0808">Transferase</keyword>
<dbReference type="InterPro" id="IPR050271">
    <property type="entry name" value="UDP-glycosyltransferase"/>
</dbReference>
<keyword evidence="2" id="KW-0328">Glycosyltransferase</keyword>
<dbReference type="Pfam" id="PF00201">
    <property type="entry name" value="UDPGT"/>
    <property type="match status" value="1"/>
</dbReference>
<evidence type="ECO:0000313" key="4">
    <source>
        <dbReference type="EMBL" id="CAF0717507.1"/>
    </source>
</evidence>
<dbReference type="PANTHER" id="PTHR48043">
    <property type="entry name" value="EG:EG0003.4 PROTEIN-RELATED"/>
    <property type="match status" value="1"/>
</dbReference>
<accession>A0A813M9W0</accession>
<name>A0A813M9W0_9BILA</name>
<comment type="caution">
    <text evidence="4">The sequence shown here is derived from an EMBL/GenBank/DDBJ whole genome shotgun (WGS) entry which is preliminary data.</text>
</comment>
<evidence type="ECO:0000256" key="1">
    <source>
        <dbReference type="ARBA" id="ARBA00009995"/>
    </source>
</evidence>
<keyword evidence="5" id="KW-1185">Reference proteome</keyword>
<evidence type="ECO:0000313" key="5">
    <source>
        <dbReference type="Proteomes" id="UP000663879"/>
    </source>
</evidence>
<dbReference type="InterPro" id="IPR002213">
    <property type="entry name" value="UDP_glucos_trans"/>
</dbReference>
<dbReference type="EMBL" id="CAJNOC010000127">
    <property type="protein sequence ID" value="CAF0717507.1"/>
    <property type="molecule type" value="Genomic_DNA"/>
</dbReference>
<dbReference type="Gene3D" id="3.40.50.2000">
    <property type="entry name" value="Glycogen Phosphorylase B"/>
    <property type="match status" value="2"/>
</dbReference>
<dbReference type="SUPFAM" id="SSF53756">
    <property type="entry name" value="UDP-Glycosyltransferase/glycogen phosphorylase"/>
    <property type="match status" value="1"/>
</dbReference>
<evidence type="ECO:0000256" key="2">
    <source>
        <dbReference type="ARBA" id="ARBA00022676"/>
    </source>
</evidence>
<comment type="similarity">
    <text evidence="1">Belongs to the UDP-glycosyltransferase family.</text>
</comment>
<protein>
    <recommendedName>
        <fullName evidence="6">UDP-glucuronosyltransferase</fullName>
    </recommendedName>
</protein>